<sequence length="317" mass="35811">MAVRSAARDEDEVLGVRATCEIRDRRLRRAKDRAVRTRLDRAKALAEAERRRQKRAREARSETRAREDQARKQWEEKEKRRQSAAEQRRRLSLTLVQRKKRFEDDRREAALRRRQELERHPRTTTTAARTNPKLSSRVPPSQPALAPSRSFPNRRSKDGVSGGGVKRPLADLSWSDHNRRGAEAKAAPLDLDCLSVSLRRAIVGSTGTPGPSPSPHSGGDGEGISCQPPEADEEIRPRDHAVCVPAPVPAPIPTDGGDFATRLDRLVLEIERGEYRRLNNEGSCADFGGRLSLRRRHETERKEVARKFEDLLLTTTP</sequence>
<evidence type="ECO:0000313" key="3">
    <source>
        <dbReference type="Proteomes" id="UP001472866"/>
    </source>
</evidence>
<reference evidence="2 3" key="1">
    <citation type="submission" date="2024-03" db="EMBL/GenBank/DDBJ databases">
        <title>Complete genome sequence of the green alga Chloropicon roscoffensis RCC1871.</title>
        <authorList>
            <person name="Lemieux C."/>
            <person name="Pombert J.-F."/>
            <person name="Otis C."/>
            <person name="Turmel M."/>
        </authorList>
    </citation>
    <scope>NUCLEOTIDE SEQUENCE [LARGE SCALE GENOMIC DNA]</scope>
    <source>
        <strain evidence="2 3">RCC1871</strain>
    </source>
</reference>
<name>A0AAX4P0L3_9CHLO</name>
<dbReference type="AlphaFoldDB" id="A0AAX4P0L3"/>
<accession>A0AAX4P0L3</accession>
<dbReference type="Proteomes" id="UP001472866">
    <property type="component" value="Chromosome 01"/>
</dbReference>
<evidence type="ECO:0000256" key="1">
    <source>
        <dbReference type="SAM" id="MobiDB-lite"/>
    </source>
</evidence>
<feature type="region of interest" description="Disordered" evidence="1">
    <location>
        <begin position="204"/>
        <end position="236"/>
    </location>
</feature>
<dbReference type="EMBL" id="CP151501">
    <property type="protein sequence ID" value="WZN59330.1"/>
    <property type="molecule type" value="Genomic_DNA"/>
</dbReference>
<protein>
    <submittedName>
        <fullName evidence="2">Uncharacterized protein</fullName>
    </submittedName>
</protein>
<proteinExistence type="predicted"/>
<keyword evidence="3" id="KW-1185">Reference proteome</keyword>
<evidence type="ECO:0000313" key="2">
    <source>
        <dbReference type="EMBL" id="WZN59330.1"/>
    </source>
</evidence>
<gene>
    <name evidence="2" type="ORF">HKI87_01g08560</name>
</gene>
<feature type="region of interest" description="Disordered" evidence="1">
    <location>
        <begin position="31"/>
        <end position="172"/>
    </location>
</feature>
<feature type="compositionally biased region" description="Basic and acidic residues" evidence="1">
    <location>
        <begin position="101"/>
        <end position="121"/>
    </location>
</feature>
<feature type="compositionally biased region" description="Basic and acidic residues" evidence="1">
    <location>
        <begin position="32"/>
        <end position="89"/>
    </location>
</feature>
<organism evidence="2 3">
    <name type="scientific">Chloropicon roscoffensis</name>
    <dbReference type="NCBI Taxonomy" id="1461544"/>
    <lineage>
        <taxon>Eukaryota</taxon>
        <taxon>Viridiplantae</taxon>
        <taxon>Chlorophyta</taxon>
        <taxon>Chloropicophyceae</taxon>
        <taxon>Chloropicales</taxon>
        <taxon>Chloropicaceae</taxon>
        <taxon>Chloropicon</taxon>
    </lineage>
</organism>